<comment type="caution">
    <text evidence="2">The sequence shown here is derived from an EMBL/GenBank/DDBJ whole genome shotgun (WGS) entry which is preliminary data.</text>
</comment>
<feature type="compositionally biased region" description="Low complexity" evidence="1">
    <location>
        <begin position="583"/>
        <end position="595"/>
    </location>
</feature>
<keyword evidence="3" id="KW-1185">Reference proteome</keyword>
<feature type="region of interest" description="Disordered" evidence="1">
    <location>
        <begin position="566"/>
        <end position="751"/>
    </location>
</feature>
<feature type="compositionally biased region" description="Basic and acidic residues" evidence="1">
    <location>
        <begin position="88"/>
        <end position="103"/>
    </location>
</feature>
<dbReference type="EMBL" id="JASNQZ010000001">
    <property type="protein sequence ID" value="KAL0960635.1"/>
    <property type="molecule type" value="Genomic_DNA"/>
</dbReference>
<feature type="compositionally biased region" description="Low complexity" evidence="1">
    <location>
        <begin position="78"/>
        <end position="87"/>
    </location>
</feature>
<feature type="region of interest" description="Disordered" evidence="1">
    <location>
        <begin position="364"/>
        <end position="390"/>
    </location>
</feature>
<feature type="compositionally biased region" description="Pro residues" evidence="1">
    <location>
        <begin position="105"/>
        <end position="115"/>
    </location>
</feature>
<accession>A0ABR3JXI0</accession>
<feature type="compositionally biased region" description="Low complexity" evidence="1">
    <location>
        <begin position="229"/>
        <end position="242"/>
    </location>
</feature>
<evidence type="ECO:0008006" key="4">
    <source>
        <dbReference type="Google" id="ProtNLM"/>
    </source>
</evidence>
<feature type="compositionally biased region" description="Polar residues" evidence="1">
    <location>
        <begin position="1"/>
        <end position="24"/>
    </location>
</feature>
<gene>
    <name evidence="2" type="ORF">HGRIS_005664</name>
</gene>
<name>A0ABR3JXI0_9AGAR</name>
<proteinExistence type="predicted"/>
<dbReference type="Proteomes" id="UP001556367">
    <property type="component" value="Unassembled WGS sequence"/>
</dbReference>
<evidence type="ECO:0000313" key="3">
    <source>
        <dbReference type="Proteomes" id="UP001556367"/>
    </source>
</evidence>
<protein>
    <recommendedName>
        <fullName evidence="4">Proteophosphoglycan ppg4</fullName>
    </recommendedName>
</protein>
<organism evidence="2 3">
    <name type="scientific">Hohenbuehelia grisea</name>
    <dbReference type="NCBI Taxonomy" id="104357"/>
    <lineage>
        <taxon>Eukaryota</taxon>
        <taxon>Fungi</taxon>
        <taxon>Dikarya</taxon>
        <taxon>Basidiomycota</taxon>
        <taxon>Agaricomycotina</taxon>
        <taxon>Agaricomycetes</taxon>
        <taxon>Agaricomycetidae</taxon>
        <taxon>Agaricales</taxon>
        <taxon>Pleurotineae</taxon>
        <taxon>Pleurotaceae</taxon>
        <taxon>Hohenbuehelia</taxon>
    </lineage>
</organism>
<feature type="region of interest" description="Disordered" evidence="1">
    <location>
        <begin position="1"/>
        <end position="153"/>
    </location>
</feature>
<feature type="compositionally biased region" description="Gly residues" evidence="1">
    <location>
        <begin position="723"/>
        <end position="733"/>
    </location>
</feature>
<reference evidence="3" key="1">
    <citation type="submission" date="2024-06" db="EMBL/GenBank/DDBJ databases">
        <title>Multi-omics analyses provide insights into the biosynthesis of the anticancer antibiotic pleurotin in Hohenbuehelia grisea.</title>
        <authorList>
            <person name="Weaver J.A."/>
            <person name="Alberti F."/>
        </authorList>
    </citation>
    <scope>NUCLEOTIDE SEQUENCE [LARGE SCALE GENOMIC DNA]</scope>
    <source>
        <strain evidence="3">T-177</strain>
    </source>
</reference>
<feature type="compositionally biased region" description="Low complexity" evidence="1">
    <location>
        <begin position="630"/>
        <end position="644"/>
    </location>
</feature>
<sequence length="751" mass="78747">MSNHASVTTQSLPSFAQAFSSSGLGSYGQERDNALPPIQNRPARELNHATSNRSRPGSEEIPGALAGKKRARQDIVNDESNPSSSPRDSPRQVRIKEEHDHSLPEPSPPPLPPSPNKRRRAATLSSAPAHGSGSLTHLDMRLPSTDPLAASTPISPVVRGFTVRDDPAAIEQVRVAASISHQQKALIEQRRGSVAGILSPRAGDGEDRVSGHPKPPPSSRSRRSPTMLAASVSSIRRAAAGSPRVPSPSPLIVPSQNANQIIHSLPPPPISFARNRARQLGARKKAPPSELLISPREAMPAETFAPGIQSAPPGQAAFFARQQPSSGLLPMALPRLPALPPTTAAAADLGRRGIVPPTPTRLAAQLGRAPAPPTSNLTAPSNRSPPAASVPISASAQSLVPPTPTLALAAFQQQQHLRLAQQQRAPATSTASTFAQAAAQPAQGSGPSASHAVLADKAAFLAPFEVFFDALTDARTLKNWLAEQLQRSQGLSRQQETMLKAQDDAAKRVDSIAKQYEDTARRQEETLRRMESQLAYQESLLRQQDELAERRVRDAVRPLQLRIDILEGRSPHASPPLPGPGPGSSSSAGMLAPPARNGIPASDSSSGYTFPARHSPEIDARRTSSARLEAGAGPASASSSPALSHKQHHALRPPMAARARSQGRVSRGVEKERGGGGGGVSGEQEHGGDSRPAIRRATSSLGSGARLIKGAPGAGEAVEADSDGGGRQGGAGKFGKQDLKEVEGETAMDES</sequence>
<evidence type="ECO:0000256" key="1">
    <source>
        <dbReference type="SAM" id="MobiDB-lite"/>
    </source>
</evidence>
<evidence type="ECO:0000313" key="2">
    <source>
        <dbReference type="EMBL" id="KAL0960635.1"/>
    </source>
</evidence>
<feature type="region of interest" description="Disordered" evidence="1">
    <location>
        <begin position="184"/>
        <end position="249"/>
    </location>
</feature>